<keyword evidence="3" id="KW-1185">Reference proteome</keyword>
<name>K8DX36_9FIRM</name>
<gene>
    <name evidence="2" type="ORF">DESHY_10145</name>
</gene>
<sequence>MVTDIRTYRHKQKLAHINELIKQLMLVRSDIQRLKIEEERLKNAIRDLTKELAWSDRPNILRE</sequence>
<accession>K8DX36</accession>
<dbReference type="STRING" id="1121428.DESHY_10145"/>
<comment type="caution">
    <text evidence="2">The sequence shown here is derived from an EMBL/GenBank/DDBJ whole genome shotgun (WGS) entry which is preliminary data.</text>
</comment>
<protein>
    <submittedName>
        <fullName evidence="2">Uncharacterized protein</fullName>
    </submittedName>
</protein>
<keyword evidence="1" id="KW-0175">Coiled coil</keyword>
<dbReference type="OrthoDB" id="9941119at2"/>
<reference evidence="2 3" key="1">
    <citation type="journal article" date="2013" name="Genome Announc.">
        <title>Genome Sequence of the Sulfate-Reducing Bacterium Desulfotomaculum hydrothermale Lam5(T).</title>
        <authorList>
            <person name="Amin O."/>
            <person name="Fardeau M.L."/>
            <person name="Valette O."/>
            <person name="Hirschler-Rea A."/>
            <person name="Barbe V."/>
            <person name="Medigue C."/>
            <person name="Vacherie B."/>
            <person name="Ollivier B."/>
            <person name="Bertin P.N."/>
            <person name="Dolla A."/>
        </authorList>
    </citation>
    <scope>NUCLEOTIDE SEQUENCE [LARGE SCALE GENOMIC DNA]</scope>
    <source>
        <strain evidence="3">Lam5 / DSM 18033</strain>
    </source>
</reference>
<dbReference type="Proteomes" id="UP000009315">
    <property type="component" value="Unassembled WGS sequence"/>
</dbReference>
<dbReference type="EMBL" id="CAOS01000001">
    <property type="protein sequence ID" value="CCO06985.1"/>
    <property type="molecule type" value="Genomic_DNA"/>
</dbReference>
<evidence type="ECO:0000313" key="2">
    <source>
        <dbReference type="EMBL" id="CCO06985.1"/>
    </source>
</evidence>
<dbReference type="AlphaFoldDB" id="K8DX36"/>
<feature type="coiled-coil region" evidence="1">
    <location>
        <begin position="17"/>
        <end position="51"/>
    </location>
</feature>
<evidence type="ECO:0000256" key="1">
    <source>
        <dbReference type="SAM" id="Coils"/>
    </source>
</evidence>
<evidence type="ECO:0000313" key="3">
    <source>
        <dbReference type="Proteomes" id="UP000009315"/>
    </source>
</evidence>
<proteinExistence type="predicted"/>
<dbReference type="RefSeq" id="WP_008409672.1">
    <property type="nucleotide sequence ID" value="NZ_CAOS01000001.1"/>
</dbReference>
<organism evidence="2 3">
    <name type="scientific">Desulforamulus hydrothermalis Lam5 = DSM 18033</name>
    <dbReference type="NCBI Taxonomy" id="1121428"/>
    <lineage>
        <taxon>Bacteria</taxon>
        <taxon>Bacillati</taxon>
        <taxon>Bacillota</taxon>
        <taxon>Clostridia</taxon>
        <taxon>Eubacteriales</taxon>
        <taxon>Peptococcaceae</taxon>
        <taxon>Desulforamulus</taxon>
    </lineage>
</organism>